<comment type="caution">
    <text evidence="1">The sequence shown here is derived from an EMBL/GenBank/DDBJ whole genome shotgun (WGS) entry which is preliminary data.</text>
</comment>
<protein>
    <submittedName>
        <fullName evidence="1">Uncharacterized protein</fullName>
    </submittedName>
</protein>
<keyword evidence="2" id="KW-1185">Reference proteome</keyword>
<dbReference type="Proteomes" id="UP000324629">
    <property type="component" value="Unassembled WGS sequence"/>
</dbReference>
<reference evidence="1 2" key="1">
    <citation type="journal article" date="2019" name="Gigascience">
        <title>Whole-genome sequence of the oriental lung fluke Paragonimus westermani.</title>
        <authorList>
            <person name="Oey H."/>
            <person name="Zakrzewski M."/>
            <person name="Narain K."/>
            <person name="Devi K.R."/>
            <person name="Agatsuma T."/>
            <person name="Nawaratna S."/>
            <person name="Gobert G.N."/>
            <person name="Jones M.K."/>
            <person name="Ragan M.A."/>
            <person name="McManus D.P."/>
            <person name="Krause L."/>
        </authorList>
    </citation>
    <scope>NUCLEOTIDE SEQUENCE [LARGE SCALE GENOMIC DNA]</scope>
    <source>
        <strain evidence="1 2">IND2009</strain>
    </source>
</reference>
<evidence type="ECO:0000313" key="2">
    <source>
        <dbReference type="Proteomes" id="UP000324629"/>
    </source>
</evidence>
<accession>A0A5J4NV69</accession>
<organism evidence="1 2">
    <name type="scientific">Paragonimus westermani</name>
    <dbReference type="NCBI Taxonomy" id="34504"/>
    <lineage>
        <taxon>Eukaryota</taxon>
        <taxon>Metazoa</taxon>
        <taxon>Spiralia</taxon>
        <taxon>Lophotrochozoa</taxon>
        <taxon>Platyhelminthes</taxon>
        <taxon>Trematoda</taxon>
        <taxon>Digenea</taxon>
        <taxon>Plagiorchiida</taxon>
        <taxon>Troglotremata</taxon>
        <taxon>Troglotrematidae</taxon>
        <taxon>Paragonimus</taxon>
    </lineage>
</organism>
<name>A0A5J4NV69_9TREM</name>
<proteinExistence type="predicted"/>
<dbReference type="EMBL" id="QNGE01000733">
    <property type="protein sequence ID" value="KAA3679453.1"/>
    <property type="molecule type" value="Genomic_DNA"/>
</dbReference>
<sequence length="241" mass="27878">MLKHLTQPLQPDLKVLFTRSSDSKRNSIADWLNTILEFPEESPSCTELAMHQQITMVTPTSRKPKKQSIFSLQIDSRASKSKQPNNILDEELKAYVWIDHPCPYETSLRCPAGRVGARSDWLLKRVKLPKPALLRFPPPDSRANYRHKKLLDEERGALNECVKNSKVFMKKLDIANRGKYDEILDMYPSRSVGFQRCIELIAQFEITRRVDTLLGEKIGFEKINLLPHYLRTLCLDNTIKN</sequence>
<gene>
    <name evidence="1" type="ORF">DEA37_0013809</name>
</gene>
<evidence type="ECO:0000313" key="1">
    <source>
        <dbReference type="EMBL" id="KAA3679453.1"/>
    </source>
</evidence>
<dbReference type="AlphaFoldDB" id="A0A5J4NV69"/>